<evidence type="ECO:0000313" key="14">
    <source>
        <dbReference type="Proteomes" id="UP000192708"/>
    </source>
</evidence>
<dbReference type="InterPro" id="IPR006194">
    <property type="entry name" value="Gly-tRNA-synth_heterodimer"/>
</dbReference>
<keyword evidence="8 11" id="KW-0648">Protein biosynthesis</keyword>
<dbReference type="PANTHER" id="PTHR30075:SF2">
    <property type="entry name" value="GLYCINE--TRNA LIGASE, CHLOROPLASTIC_MITOCHONDRIAL 2"/>
    <property type="match status" value="1"/>
</dbReference>
<dbReference type="PRINTS" id="PR01045">
    <property type="entry name" value="TRNASYNTHGB"/>
</dbReference>
<evidence type="ECO:0000256" key="6">
    <source>
        <dbReference type="ARBA" id="ARBA00022741"/>
    </source>
</evidence>
<accession>A0A1W1YNF4</accession>
<dbReference type="InterPro" id="IPR015944">
    <property type="entry name" value="Gly-tRNA-synth_bsu"/>
</dbReference>
<dbReference type="GO" id="GO:0005524">
    <property type="term" value="F:ATP binding"/>
    <property type="evidence" value="ECO:0007669"/>
    <property type="project" value="UniProtKB-UniRule"/>
</dbReference>
<evidence type="ECO:0000256" key="1">
    <source>
        <dbReference type="ARBA" id="ARBA00004496"/>
    </source>
</evidence>
<dbReference type="HAMAP" id="MF_00255">
    <property type="entry name" value="Gly_tRNA_synth_beta"/>
    <property type="match status" value="1"/>
</dbReference>
<dbReference type="PROSITE" id="PS50861">
    <property type="entry name" value="AA_TRNA_LIGASE_II_GLYAB"/>
    <property type="match status" value="1"/>
</dbReference>
<evidence type="ECO:0000256" key="4">
    <source>
        <dbReference type="ARBA" id="ARBA00022490"/>
    </source>
</evidence>
<dbReference type="EC" id="6.1.1.14" evidence="11"/>
<evidence type="ECO:0000256" key="10">
    <source>
        <dbReference type="ARBA" id="ARBA00047937"/>
    </source>
</evidence>
<dbReference type="NCBIfam" id="TIGR00211">
    <property type="entry name" value="glyS"/>
    <property type="match status" value="1"/>
</dbReference>
<evidence type="ECO:0000256" key="2">
    <source>
        <dbReference type="ARBA" id="ARBA00008226"/>
    </source>
</evidence>
<dbReference type="GO" id="GO:0006420">
    <property type="term" value="P:arginyl-tRNA aminoacylation"/>
    <property type="evidence" value="ECO:0007669"/>
    <property type="project" value="InterPro"/>
</dbReference>
<dbReference type="SUPFAM" id="SSF109604">
    <property type="entry name" value="HD-domain/PDEase-like"/>
    <property type="match status" value="1"/>
</dbReference>
<dbReference type="RefSeq" id="WP_084282921.1">
    <property type="nucleotide sequence ID" value="NZ_FWXJ01000003.1"/>
</dbReference>
<keyword evidence="7 11" id="KW-0067">ATP-binding</keyword>
<comment type="catalytic activity">
    <reaction evidence="10 11">
        <text>tRNA(Gly) + glycine + ATP = glycyl-tRNA(Gly) + AMP + diphosphate</text>
        <dbReference type="Rhea" id="RHEA:16013"/>
        <dbReference type="Rhea" id="RHEA-COMP:9664"/>
        <dbReference type="Rhea" id="RHEA-COMP:9683"/>
        <dbReference type="ChEBI" id="CHEBI:30616"/>
        <dbReference type="ChEBI" id="CHEBI:33019"/>
        <dbReference type="ChEBI" id="CHEBI:57305"/>
        <dbReference type="ChEBI" id="CHEBI:78442"/>
        <dbReference type="ChEBI" id="CHEBI:78522"/>
        <dbReference type="ChEBI" id="CHEBI:456215"/>
        <dbReference type="EC" id="6.1.1.14"/>
    </reaction>
</comment>
<evidence type="ECO:0000256" key="9">
    <source>
        <dbReference type="ARBA" id="ARBA00023146"/>
    </source>
</evidence>
<dbReference type="EMBL" id="FWXJ01000003">
    <property type="protein sequence ID" value="SMC37697.1"/>
    <property type="molecule type" value="Genomic_DNA"/>
</dbReference>
<dbReference type="SMART" id="SM00836">
    <property type="entry name" value="DALR_1"/>
    <property type="match status" value="1"/>
</dbReference>
<dbReference type="AlphaFoldDB" id="A0A1W1YNF4"/>
<keyword evidence="9 11" id="KW-0030">Aminoacyl-tRNA synthetase</keyword>
<gene>
    <name evidence="11" type="primary">glyS</name>
    <name evidence="13" type="ORF">SAMN06296008_103210</name>
</gene>
<evidence type="ECO:0000313" key="13">
    <source>
        <dbReference type="EMBL" id="SMC37697.1"/>
    </source>
</evidence>
<dbReference type="OrthoDB" id="9775440at2"/>
<organism evidence="13 14">
    <name type="scientific">Polynucleobacter kasalickyi</name>
    <dbReference type="NCBI Taxonomy" id="1938817"/>
    <lineage>
        <taxon>Bacteria</taxon>
        <taxon>Pseudomonadati</taxon>
        <taxon>Pseudomonadota</taxon>
        <taxon>Betaproteobacteria</taxon>
        <taxon>Burkholderiales</taxon>
        <taxon>Burkholderiaceae</taxon>
        <taxon>Polynucleobacter</taxon>
    </lineage>
</organism>
<keyword evidence="6 11" id="KW-0547">Nucleotide-binding</keyword>
<comment type="similarity">
    <text evidence="2 11">Belongs to the class-II aminoacyl-tRNA synthetase family.</text>
</comment>
<comment type="subunit">
    <text evidence="3 11">Tetramer of two alpha and two beta subunits.</text>
</comment>
<keyword evidence="4 11" id="KW-0963">Cytoplasm</keyword>
<dbReference type="Proteomes" id="UP000192708">
    <property type="component" value="Unassembled WGS sequence"/>
</dbReference>
<evidence type="ECO:0000256" key="11">
    <source>
        <dbReference type="HAMAP-Rule" id="MF_00255"/>
    </source>
</evidence>
<dbReference type="Pfam" id="PF02092">
    <property type="entry name" value="tRNA_synt_2f"/>
    <property type="match status" value="1"/>
</dbReference>
<evidence type="ECO:0000256" key="7">
    <source>
        <dbReference type="ARBA" id="ARBA00022840"/>
    </source>
</evidence>
<name>A0A1W1YNF4_9BURK</name>
<dbReference type="Gene3D" id="1.10.730.10">
    <property type="entry name" value="Isoleucyl-tRNA Synthetase, Domain 1"/>
    <property type="match status" value="1"/>
</dbReference>
<keyword evidence="14" id="KW-1185">Reference proteome</keyword>
<evidence type="ECO:0000259" key="12">
    <source>
        <dbReference type="SMART" id="SM00836"/>
    </source>
</evidence>
<dbReference type="GO" id="GO:0004814">
    <property type="term" value="F:arginine-tRNA ligase activity"/>
    <property type="evidence" value="ECO:0007669"/>
    <property type="project" value="InterPro"/>
</dbReference>
<dbReference type="GO" id="GO:0006426">
    <property type="term" value="P:glycyl-tRNA aminoacylation"/>
    <property type="evidence" value="ECO:0007669"/>
    <property type="project" value="UniProtKB-UniRule"/>
</dbReference>
<evidence type="ECO:0000256" key="3">
    <source>
        <dbReference type="ARBA" id="ARBA00011209"/>
    </source>
</evidence>
<proteinExistence type="inferred from homology"/>
<protein>
    <recommendedName>
        <fullName evidence="11">Glycine--tRNA ligase beta subunit</fullName>
        <ecNumber evidence="11">6.1.1.14</ecNumber>
    </recommendedName>
    <alternativeName>
        <fullName evidence="11">Glycyl-tRNA synthetase beta subunit</fullName>
        <shortName evidence="11">GlyRS</shortName>
    </alternativeName>
</protein>
<comment type="subcellular location">
    <subcellularLocation>
        <location evidence="1 11">Cytoplasm</location>
    </subcellularLocation>
</comment>
<dbReference type="GO" id="GO:0005829">
    <property type="term" value="C:cytosol"/>
    <property type="evidence" value="ECO:0007669"/>
    <property type="project" value="TreeGrafter"/>
</dbReference>
<reference evidence="13 14" key="1">
    <citation type="submission" date="2017-04" db="EMBL/GenBank/DDBJ databases">
        <authorList>
            <person name="Afonso C.L."/>
            <person name="Miller P.J."/>
            <person name="Scott M.A."/>
            <person name="Spackman E."/>
            <person name="Goraichik I."/>
            <person name="Dimitrov K.M."/>
            <person name="Suarez D.L."/>
            <person name="Swayne D.E."/>
        </authorList>
    </citation>
    <scope>NUCLEOTIDE SEQUENCE [LARGE SCALE GENOMIC DNA]</scope>
    <source>
        <strain evidence="13 14">VK13</strain>
    </source>
</reference>
<feature type="domain" description="DALR anticodon binding" evidence="12">
    <location>
        <begin position="597"/>
        <end position="706"/>
    </location>
</feature>
<evidence type="ECO:0000256" key="5">
    <source>
        <dbReference type="ARBA" id="ARBA00022598"/>
    </source>
</evidence>
<evidence type="ECO:0000256" key="8">
    <source>
        <dbReference type="ARBA" id="ARBA00022917"/>
    </source>
</evidence>
<dbReference type="GO" id="GO:0004820">
    <property type="term" value="F:glycine-tRNA ligase activity"/>
    <property type="evidence" value="ECO:0007669"/>
    <property type="project" value="UniProtKB-UniRule"/>
</dbReference>
<dbReference type="PANTHER" id="PTHR30075">
    <property type="entry name" value="GLYCYL-TRNA SYNTHETASE"/>
    <property type="match status" value="1"/>
</dbReference>
<dbReference type="InterPro" id="IPR008909">
    <property type="entry name" value="DALR_anticod-bd"/>
</dbReference>
<dbReference type="STRING" id="1938817.SAMN06296008_103210"/>
<dbReference type="Pfam" id="PF05746">
    <property type="entry name" value="DALR_1"/>
    <property type="match status" value="1"/>
</dbReference>
<keyword evidence="5 11" id="KW-0436">Ligase</keyword>
<sequence>MTTAPFLIELLTEELPPKSLKKLGESFSQKIFDQLGRQDLLPPLASFQSFASPRRLAILIDQVYEKSNDKQVKEKLLPVSIAIDANGNPTPPLLKKLASLGISEPKLDELEQMGEGKNEAFYISLTKPGITLVEGAQEALSASIAQLPIAKTMHYQLNPGTPEEVAVQFVRPVHGLIALFGSEIIPLTIFGLKARNTTLGHRFLSSGAITIPSANEYETTLINQGKVLPSFTGRLEKITQDLISTANGFNVLMPQSLLEEVNSLVEWPAVYACSFEEEFLEVPQECLILTMQTNQKYFALTDANGKLVNQFLIVSNIVTSTPEKIISGNERVVRPRLSDARFFYTQDRKRALFDRVPELAKVVYHNKLGNQLERIQRIEVIAKAIASHISSSQDELVALSSRAALIIKTDLLTDMVGEFPELQGIMGTYYANHDQEHHEVALACSEHYLPRFAGDGLPSTMVGTVLALSDKLETIVGIWGIGLSPTGEKDPFALRRHALGVCRLLVEKNLPLNLITLLDIVKSAFHFEEVQKNADLGTITNFVMDRLRSYLKENNGTTYSSEEVESVLANCAGDLTKLPEKLSAVRAFSQMEMSGDLANANKRISNILKKNDLPLPNKVDVSLLVASAEKELLDQMNAVTPQIDQAMADADFTKSLQLLAQLSTAVTGFFADVMVNDPDLQLRGNRLALLNQLHQQMSRIADLSQLAK</sequence>